<accession>A0A212KMU3</accession>
<dbReference type="InterPro" id="IPR006522">
    <property type="entry name" value="Phage_virion_morphogenesis"/>
</dbReference>
<sequence length="147" mass="15761">MAGVSLEIALDDILTGETLARIEAAVADMTEPFDDIGDALVTSTKMRFETGVGADGKRWPVSLAALRRGGQTLIDQRHLYDSIVHEPDRHGVSVGSNMAYARIHQLGGKAGRGHAITFPARPYLGVDDADAAMMVETVEGFLRRAIA</sequence>
<dbReference type="Pfam" id="PF05069">
    <property type="entry name" value="Phage_tail_S"/>
    <property type="match status" value="1"/>
</dbReference>
<dbReference type="NCBIfam" id="TIGR01635">
    <property type="entry name" value="tail_comp_S"/>
    <property type="match status" value="1"/>
</dbReference>
<protein>
    <submittedName>
        <fullName evidence="1">Phage virion morphogenesis protein</fullName>
    </submittedName>
</protein>
<organism evidence="1">
    <name type="scientific">uncultured Alphaproteobacteria bacterium</name>
    <dbReference type="NCBI Taxonomy" id="91750"/>
    <lineage>
        <taxon>Bacteria</taxon>
        <taxon>Pseudomonadati</taxon>
        <taxon>Pseudomonadota</taxon>
        <taxon>Alphaproteobacteria</taxon>
        <taxon>environmental samples</taxon>
    </lineage>
</organism>
<proteinExistence type="predicted"/>
<reference evidence="1" key="1">
    <citation type="submission" date="2016-04" db="EMBL/GenBank/DDBJ databases">
        <authorList>
            <person name="Evans L.H."/>
            <person name="Alamgir A."/>
            <person name="Owens N."/>
            <person name="Weber N.D."/>
            <person name="Virtaneva K."/>
            <person name="Barbian K."/>
            <person name="Babar A."/>
            <person name="Rosenke K."/>
        </authorList>
    </citation>
    <scope>NUCLEOTIDE SEQUENCE</scope>
    <source>
        <strain evidence="1">86</strain>
    </source>
</reference>
<gene>
    <name evidence="1" type="ORF">KL86APRO_40058</name>
</gene>
<dbReference type="EMBL" id="FLUO01000004">
    <property type="protein sequence ID" value="SBW13036.1"/>
    <property type="molecule type" value="Genomic_DNA"/>
</dbReference>
<dbReference type="AlphaFoldDB" id="A0A212KMU3"/>
<name>A0A212KMU3_9PROT</name>
<evidence type="ECO:0000313" key="1">
    <source>
        <dbReference type="EMBL" id="SBW13036.1"/>
    </source>
</evidence>